<name>A0A4V3WFN0_9BACI</name>
<accession>A0A4V3WFN0</accession>
<sequence>MTQCFFIYSAQKVEIDTEGKTVEEVKEELNKNRPQMGEGGPMNDILIKNAEEAGIETDGKTKEKIMEELGIDKPLT</sequence>
<dbReference type="RefSeq" id="WP_136352520.1">
    <property type="nucleotide sequence ID" value="NZ_CP046266.1"/>
</dbReference>
<dbReference type="EMBL" id="SSNT01000005">
    <property type="protein sequence ID" value="THF80943.1"/>
    <property type="molecule type" value="Genomic_DNA"/>
</dbReference>
<organism evidence="1 2">
    <name type="scientific">Metabacillus sediminilitoris</name>
    <dbReference type="NCBI Taxonomy" id="2567941"/>
    <lineage>
        <taxon>Bacteria</taxon>
        <taxon>Bacillati</taxon>
        <taxon>Bacillota</taxon>
        <taxon>Bacilli</taxon>
        <taxon>Bacillales</taxon>
        <taxon>Bacillaceae</taxon>
        <taxon>Metabacillus</taxon>
    </lineage>
</organism>
<evidence type="ECO:0000313" key="2">
    <source>
        <dbReference type="Proteomes" id="UP000310334"/>
    </source>
</evidence>
<dbReference type="AlphaFoldDB" id="A0A4V3WFN0"/>
<protein>
    <submittedName>
        <fullName evidence="1">Uncharacterized protein</fullName>
    </submittedName>
</protein>
<proteinExistence type="predicted"/>
<reference evidence="1 2" key="1">
    <citation type="submission" date="2019-04" db="EMBL/GenBank/DDBJ databases">
        <title>Bacillus sediminilitoris sp. nov., isolated from a tidal flat sediment on the East China Sea.</title>
        <authorList>
            <person name="Wei Y."/>
            <person name="Mao H."/>
            <person name="Fang J."/>
        </authorList>
    </citation>
    <scope>NUCLEOTIDE SEQUENCE [LARGE SCALE GENOMIC DNA]</scope>
    <source>
        <strain evidence="1 2">DSL-17</strain>
    </source>
</reference>
<comment type="caution">
    <text evidence="1">The sequence shown here is derived from an EMBL/GenBank/DDBJ whole genome shotgun (WGS) entry which is preliminary data.</text>
</comment>
<keyword evidence="2" id="KW-1185">Reference proteome</keyword>
<evidence type="ECO:0000313" key="1">
    <source>
        <dbReference type="EMBL" id="THF80943.1"/>
    </source>
</evidence>
<gene>
    <name evidence="1" type="ORF">E6W99_07190</name>
</gene>
<dbReference type="Proteomes" id="UP000310334">
    <property type="component" value="Unassembled WGS sequence"/>
</dbReference>